<keyword evidence="4" id="KW-1185">Reference proteome</keyword>
<dbReference type="Proteomes" id="UP000634136">
    <property type="component" value="Unassembled WGS sequence"/>
</dbReference>
<organism evidence="3 4">
    <name type="scientific">Senna tora</name>
    <dbReference type="NCBI Taxonomy" id="362788"/>
    <lineage>
        <taxon>Eukaryota</taxon>
        <taxon>Viridiplantae</taxon>
        <taxon>Streptophyta</taxon>
        <taxon>Embryophyta</taxon>
        <taxon>Tracheophyta</taxon>
        <taxon>Spermatophyta</taxon>
        <taxon>Magnoliopsida</taxon>
        <taxon>eudicotyledons</taxon>
        <taxon>Gunneridae</taxon>
        <taxon>Pentapetalae</taxon>
        <taxon>rosids</taxon>
        <taxon>fabids</taxon>
        <taxon>Fabales</taxon>
        <taxon>Fabaceae</taxon>
        <taxon>Caesalpinioideae</taxon>
        <taxon>Cassia clade</taxon>
        <taxon>Senna</taxon>
    </lineage>
</organism>
<dbReference type="CDD" id="cd06222">
    <property type="entry name" value="RNase_H_like"/>
    <property type="match status" value="1"/>
</dbReference>
<dbReference type="InterPro" id="IPR036397">
    <property type="entry name" value="RNaseH_sf"/>
</dbReference>
<accession>A0A834XCQ2</accession>
<evidence type="ECO:0000313" key="3">
    <source>
        <dbReference type="EMBL" id="KAF7842442.1"/>
    </source>
</evidence>
<dbReference type="PANTHER" id="PTHR47723:SF19">
    <property type="entry name" value="POLYNUCLEOTIDYL TRANSFERASE, RIBONUCLEASE H-LIKE SUPERFAMILY PROTEIN"/>
    <property type="match status" value="1"/>
</dbReference>
<dbReference type="EMBL" id="JAAIUW010000002">
    <property type="protein sequence ID" value="KAF7842442.1"/>
    <property type="molecule type" value="Genomic_DNA"/>
</dbReference>
<dbReference type="InterPro" id="IPR012337">
    <property type="entry name" value="RNaseH-like_sf"/>
</dbReference>
<evidence type="ECO:0000256" key="1">
    <source>
        <dbReference type="SAM" id="MobiDB-lite"/>
    </source>
</evidence>
<dbReference type="InterPro" id="IPR002156">
    <property type="entry name" value="RNaseH_domain"/>
</dbReference>
<dbReference type="InterPro" id="IPR044730">
    <property type="entry name" value="RNase_H-like_dom_plant"/>
</dbReference>
<sequence>MVKDDIGCWFMEDKKLEKMVNDYFQELYMQEQIPTPHIQLNRIWKQHNEWAFSNKQENAISILQKVEHQYRELAMVANMKKHPNKLTTLDRSRSVEGALPAKVQINQGDKGKKKNYKKENSGSDSSKINGGTKPDYPPCKHCGKKGHPPFKCWRRPDQQYQNTKLQLKEDELVDDVSIFLPKLCQGANLNFLEKGLESAATEARRSVKELPQNILQVELCGIFFGLQTAWERKFSKVVIESDSILAIQLITRQLKHTYRDNNILADRLAKFGQTLQIGLHNFELIHSFCKIVYDSDLRKLQSSCL</sequence>
<dbReference type="AlphaFoldDB" id="A0A834XCQ2"/>
<feature type="domain" description="RNase H type-1" evidence="2">
    <location>
        <begin position="213"/>
        <end position="252"/>
    </location>
</feature>
<proteinExistence type="predicted"/>
<dbReference type="PANTHER" id="PTHR47723">
    <property type="entry name" value="OS05G0353850 PROTEIN"/>
    <property type="match status" value="1"/>
</dbReference>
<dbReference type="Pfam" id="PF13456">
    <property type="entry name" value="RVT_3"/>
    <property type="match status" value="1"/>
</dbReference>
<evidence type="ECO:0000259" key="2">
    <source>
        <dbReference type="Pfam" id="PF13456"/>
    </source>
</evidence>
<dbReference type="GO" id="GO:0003676">
    <property type="term" value="F:nucleic acid binding"/>
    <property type="evidence" value="ECO:0007669"/>
    <property type="project" value="InterPro"/>
</dbReference>
<name>A0A834XCQ2_9FABA</name>
<dbReference type="SUPFAM" id="SSF53098">
    <property type="entry name" value="Ribonuclease H-like"/>
    <property type="match status" value="1"/>
</dbReference>
<comment type="caution">
    <text evidence="3">The sequence shown here is derived from an EMBL/GenBank/DDBJ whole genome shotgun (WGS) entry which is preliminary data.</text>
</comment>
<protein>
    <submittedName>
        <fullName evidence="3">Putative transposon Ty5-1 protein</fullName>
    </submittedName>
</protein>
<dbReference type="Gene3D" id="3.30.420.10">
    <property type="entry name" value="Ribonuclease H-like superfamily/Ribonuclease H"/>
    <property type="match status" value="1"/>
</dbReference>
<feature type="region of interest" description="Disordered" evidence="1">
    <location>
        <begin position="90"/>
        <end position="136"/>
    </location>
</feature>
<dbReference type="GO" id="GO:0004523">
    <property type="term" value="F:RNA-DNA hybrid ribonuclease activity"/>
    <property type="evidence" value="ECO:0007669"/>
    <property type="project" value="InterPro"/>
</dbReference>
<dbReference type="InterPro" id="IPR053151">
    <property type="entry name" value="RNase_H-like"/>
</dbReference>
<evidence type="ECO:0000313" key="4">
    <source>
        <dbReference type="Proteomes" id="UP000634136"/>
    </source>
</evidence>
<gene>
    <name evidence="3" type="ORF">G2W53_004740</name>
</gene>
<reference evidence="3" key="1">
    <citation type="submission" date="2020-09" db="EMBL/GenBank/DDBJ databases">
        <title>Genome-Enabled Discovery of Anthraquinone Biosynthesis in Senna tora.</title>
        <authorList>
            <person name="Kang S.-H."/>
            <person name="Pandey R.P."/>
            <person name="Lee C.-M."/>
            <person name="Sim J.-S."/>
            <person name="Jeong J.-T."/>
            <person name="Choi B.-S."/>
            <person name="Jung M."/>
            <person name="Ginzburg D."/>
            <person name="Zhao K."/>
            <person name="Won S.Y."/>
            <person name="Oh T.-J."/>
            <person name="Yu Y."/>
            <person name="Kim N.-H."/>
            <person name="Lee O.R."/>
            <person name="Lee T.-H."/>
            <person name="Bashyal P."/>
            <person name="Kim T.-S."/>
            <person name="Lee W.-H."/>
            <person name="Kawkins C."/>
            <person name="Kim C.-K."/>
            <person name="Kim J.S."/>
            <person name="Ahn B.O."/>
            <person name="Rhee S.Y."/>
            <person name="Sohng J.K."/>
        </authorList>
    </citation>
    <scope>NUCLEOTIDE SEQUENCE</scope>
    <source>
        <tissue evidence="3">Leaf</tissue>
    </source>
</reference>